<evidence type="ECO:0000256" key="2">
    <source>
        <dbReference type="ARBA" id="ARBA00004651"/>
    </source>
</evidence>
<dbReference type="Gene3D" id="3.40.50.300">
    <property type="entry name" value="P-loop containing nucleotide triphosphate hydrolases"/>
    <property type="match status" value="1"/>
</dbReference>
<dbReference type="InterPro" id="IPR035906">
    <property type="entry name" value="MetI-like_sf"/>
</dbReference>
<dbReference type="SUPFAM" id="SSF161098">
    <property type="entry name" value="MetI-like"/>
    <property type="match status" value="1"/>
</dbReference>
<evidence type="ECO:0000256" key="3">
    <source>
        <dbReference type="ARBA" id="ARBA00005417"/>
    </source>
</evidence>
<keyword evidence="8" id="KW-0067">ATP-binding</keyword>
<feature type="domain" description="ABC transporter" evidence="13">
    <location>
        <begin position="774"/>
        <end position="1009"/>
    </location>
</feature>
<evidence type="ECO:0000259" key="14">
    <source>
        <dbReference type="PROSITE" id="PS50928"/>
    </source>
</evidence>
<comment type="subcellular location">
    <subcellularLocation>
        <location evidence="2 11">Cell membrane</location>
        <topology evidence="2 11">Multi-pass membrane protein</topology>
    </subcellularLocation>
    <subcellularLocation>
        <location evidence="1">Cell membrane</location>
        <topology evidence="1">Peripheral membrane protein</topology>
    </subcellularLocation>
</comment>
<keyword evidence="10 11" id="KW-0472">Membrane</keyword>
<dbReference type="NCBIfam" id="TIGR01726">
    <property type="entry name" value="HEQRo_perm_3TM"/>
    <property type="match status" value="1"/>
</dbReference>
<dbReference type="SUPFAM" id="SSF52540">
    <property type="entry name" value="P-loop containing nucleoside triphosphate hydrolases"/>
    <property type="match status" value="1"/>
</dbReference>
<dbReference type="GO" id="GO:0015276">
    <property type="term" value="F:ligand-gated monoatomic ion channel activity"/>
    <property type="evidence" value="ECO:0007669"/>
    <property type="project" value="InterPro"/>
</dbReference>
<dbReference type="InterPro" id="IPR001320">
    <property type="entry name" value="Iontro_rcpt_C"/>
</dbReference>
<comment type="similarity">
    <text evidence="3">Belongs to the ABC transporter superfamily.</text>
</comment>
<evidence type="ECO:0000259" key="13">
    <source>
        <dbReference type="PROSITE" id="PS50893"/>
    </source>
</evidence>
<dbReference type="InterPro" id="IPR003439">
    <property type="entry name" value="ABC_transporter-like_ATP-bd"/>
</dbReference>
<evidence type="ECO:0000256" key="12">
    <source>
        <dbReference type="SAM" id="SignalP"/>
    </source>
</evidence>
<dbReference type="Gene3D" id="1.10.3720.10">
    <property type="entry name" value="MetI-like"/>
    <property type="match status" value="1"/>
</dbReference>
<evidence type="ECO:0000256" key="8">
    <source>
        <dbReference type="ARBA" id="ARBA00022840"/>
    </source>
</evidence>
<dbReference type="SMART" id="SM00382">
    <property type="entry name" value="AAA"/>
    <property type="match status" value="1"/>
</dbReference>
<dbReference type="Pfam" id="PF00528">
    <property type="entry name" value="BPD_transp_1"/>
    <property type="match status" value="1"/>
</dbReference>
<dbReference type="PROSITE" id="PS51257">
    <property type="entry name" value="PROKAR_LIPOPROTEIN"/>
    <property type="match status" value="1"/>
</dbReference>
<gene>
    <name evidence="15" type="ORF">IAD32_09090</name>
</gene>
<dbReference type="AlphaFoldDB" id="A0A9D0ZJH7"/>
<evidence type="ECO:0000256" key="1">
    <source>
        <dbReference type="ARBA" id="ARBA00004202"/>
    </source>
</evidence>
<dbReference type="InterPro" id="IPR027417">
    <property type="entry name" value="P-loop_NTPase"/>
</dbReference>
<dbReference type="PANTHER" id="PTHR43166:SF9">
    <property type="entry name" value="GLUTAMATE_ASPARTATE IMPORT ATP-BINDING PROTEIN GLTL"/>
    <property type="match status" value="1"/>
</dbReference>
<dbReference type="PANTHER" id="PTHR43166">
    <property type="entry name" value="AMINO ACID IMPORT ATP-BINDING PROTEIN"/>
    <property type="match status" value="1"/>
</dbReference>
<dbReference type="GO" id="GO:0016887">
    <property type="term" value="F:ATP hydrolysis activity"/>
    <property type="evidence" value="ECO:0007669"/>
    <property type="project" value="InterPro"/>
</dbReference>
<accession>A0A9D0ZJH7</accession>
<dbReference type="InterPro" id="IPR000515">
    <property type="entry name" value="MetI-like"/>
</dbReference>
<name>A0A9D0ZJH7_9FIRM</name>
<evidence type="ECO:0000256" key="5">
    <source>
        <dbReference type="ARBA" id="ARBA00022475"/>
    </source>
</evidence>
<dbReference type="InterPro" id="IPR050086">
    <property type="entry name" value="MetN_ABC_transporter-like"/>
</dbReference>
<keyword evidence="12" id="KW-0732">Signal</keyword>
<dbReference type="Gene3D" id="3.40.190.10">
    <property type="entry name" value="Periplasmic binding protein-like II"/>
    <property type="match status" value="4"/>
</dbReference>
<dbReference type="CDD" id="cd06261">
    <property type="entry name" value="TM_PBP2"/>
    <property type="match status" value="1"/>
</dbReference>
<sequence length="1134" mass="124842">MNYTKLRISAALICIASLLSLLLGSCAGEQQKQITNIRQLDGKSIGVMTGSIFDQYTDQFIHDAKKEYYSTYADMAMAVQQGKISAFLMDEPMARVLCQENEGITYLADYLTEDGYAFAFPKDEDGARLRDQINEFLAKCKADGTLEEIETIWFGADENLKTVADWTELPAQNGTVDFAAKIGSAPFAYVKNNRTVGYDVDIIIRFCQEYGYGLNIHNTEVTSFISGIETGKYDLGAAGFTVTEERAESMYFSDPDYTGGIVAVVAGSGQSQARFQTLQDFAGTEVGAVTGTIHDQILGNIVSGVHYNYYDDFSSQLLALQTGALDAIVTDKPIAQLAVARQPDLAIFPETVAPDSYGLALEKNSPLTDRVSSIIKQYEADGTLEALQKKWFSADESQKVIHIGEYDTPNGTLRYFHDSTLEPMSYVGGNGQSLGYEVELVYLIAKELGMELEITQGAFNALVPMLTSGRVDIASGSISITEERQESIDFAAAHYTGGTVMLVRSEDMGVTVEAENTNFWNEISGSFYKNFIQENRWEMILSGLGVTFVISIFSALFGTALGFGLCLIRRSRSRTAAGITAAFIRLIQGIPVLVLLMVLFYVIFASTTIDGIFVAIIAFSINFAVYVSEMIRTGINAVDAGQWEAAAAIGFGRVKTFTKIIAPQAARYILPVYKGEFISMVKMTSVVGYIAVQDLTKVTDIIRSRTFEAFFPLIVTAIIYFLLAWGLTLLLGIVEKKMDPKRHKKKIKEMVTGLEAKADPQTERTAIQEKEPVISISHLKKVYSNVTPLNDVNAEIYKGEVISIIGPSGTGKSTLLRCLNRLETPTNGQICVLGTEVTSAKAAQLNAVRRRMGMVFQNFNLFAHLTVIENIMLGPTELLGCTRQQAYTQGMQLLGSVGLAEKALNYPDELSGGQKQRVAIARTLGMQPEIVLFDEPTSALDPTMVGEVLSVIRNLAKQGLTMLIVTHEMKFARDVSSRVFYMDEGIIYEEGTPQQVFEKPETDRCRAFVKRLKTFHYEIHASTFDFIGAATEINNFARKQLLGAQQSLKYQQIFEELCVAAILPNLPDGGGWTLFFDAACHEDGSACEAVIRWRGVPFDPLTQGDELSIKLAVARTKESFYGYDGGVNTITIIF</sequence>
<dbReference type="SUPFAM" id="SSF53850">
    <property type="entry name" value="Periplasmic binding protein-like II"/>
    <property type="match status" value="3"/>
</dbReference>
<evidence type="ECO:0000313" key="16">
    <source>
        <dbReference type="Proteomes" id="UP000886787"/>
    </source>
</evidence>
<dbReference type="Proteomes" id="UP000886787">
    <property type="component" value="Unassembled WGS sequence"/>
</dbReference>
<keyword evidence="7" id="KW-0547">Nucleotide-binding</keyword>
<dbReference type="InterPro" id="IPR010065">
    <property type="entry name" value="AA_ABC_transptr_permease_3TM"/>
</dbReference>
<dbReference type="EMBL" id="DVFW01000048">
    <property type="protein sequence ID" value="HIQ81414.1"/>
    <property type="molecule type" value="Genomic_DNA"/>
</dbReference>
<feature type="signal peptide" evidence="12">
    <location>
        <begin position="1"/>
        <end position="27"/>
    </location>
</feature>
<reference evidence="15" key="1">
    <citation type="submission" date="2020-10" db="EMBL/GenBank/DDBJ databases">
        <authorList>
            <person name="Gilroy R."/>
        </authorList>
    </citation>
    <scope>NUCLEOTIDE SEQUENCE</scope>
    <source>
        <strain evidence="15">ChiSjej1B19-3389</strain>
    </source>
</reference>
<feature type="transmembrane region" description="Helical" evidence="11">
    <location>
        <begin position="580"/>
        <end position="603"/>
    </location>
</feature>
<evidence type="ECO:0000256" key="9">
    <source>
        <dbReference type="ARBA" id="ARBA00022989"/>
    </source>
</evidence>
<feature type="domain" description="ABC transmembrane type-1" evidence="14">
    <location>
        <begin position="544"/>
        <end position="731"/>
    </location>
</feature>
<keyword evidence="5" id="KW-1003">Cell membrane</keyword>
<evidence type="ECO:0000256" key="6">
    <source>
        <dbReference type="ARBA" id="ARBA00022692"/>
    </source>
</evidence>
<dbReference type="SMART" id="SM00079">
    <property type="entry name" value="PBPe"/>
    <property type="match status" value="1"/>
</dbReference>
<keyword evidence="4 11" id="KW-0813">Transport</keyword>
<evidence type="ECO:0000313" key="15">
    <source>
        <dbReference type="EMBL" id="HIQ81414.1"/>
    </source>
</evidence>
<evidence type="ECO:0000256" key="11">
    <source>
        <dbReference type="RuleBase" id="RU363032"/>
    </source>
</evidence>
<organism evidence="15 16">
    <name type="scientific">Candidatus Scatavimonas merdigallinarum</name>
    <dbReference type="NCBI Taxonomy" id="2840914"/>
    <lineage>
        <taxon>Bacteria</taxon>
        <taxon>Bacillati</taxon>
        <taxon>Bacillota</taxon>
        <taxon>Clostridia</taxon>
        <taxon>Eubacteriales</taxon>
        <taxon>Oscillospiraceae</taxon>
        <taxon>Oscillospiraceae incertae sedis</taxon>
        <taxon>Candidatus Scatavimonas</taxon>
    </lineage>
</organism>
<dbReference type="PROSITE" id="PS50893">
    <property type="entry name" value="ABC_TRANSPORTER_2"/>
    <property type="match status" value="1"/>
</dbReference>
<dbReference type="GO" id="GO:0005524">
    <property type="term" value="F:ATP binding"/>
    <property type="evidence" value="ECO:0007669"/>
    <property type="project" value="UniProtKB-KW"/>
</dbReference>
<dbReference type="InterPro" id="IPR003593">
    <property type="entry name" value="AAA+_ATPase"/>
</dbReference>
<dbReference type="Pfam" id="PF00005">
    <property type="entry name" value="ABC_tran"/>
    <property type="match status" value="1"/>
</dbReference>
<protein>
    <submittedName>
        <fullName evidence="15">ABC transporter permease subunit</fullName>
    </submittedName>
</protein>
<comment type="caution">
    <text evidence="15">The sequence shown here is derived from an EMBL/GenBank/DDBJ whole genome shotgun (WGS) entry which is preliminary data.</text>
</comment>
<feature type="transmembrane region" description="Helical" evidence="11">
    <location>
        <begin position="710"/>
        <end position="734"/>
    </location>
</feature>
<proteinExistence type="inferred from homology"/>
<evidence type="ECO:0000256" key="4">
    <source>
        <dbReference type="ARBA" id="ARBA00022448"/>
    </source>
</evidence>
<dbReference type="InterPro" id="IPR001638">
    <property type="entry name" value="Solute-binding_3/MltF_N"/>
</dbReference>
<dbReference type="PROSITE" id="PS00211">
    <property type="entry name" value="ABC_TRANSPORTER_1"/>
    <property type="match status" value="1"/>
</dbReference>
<comment type="similarity">
    <text evidence="11">Belongs to the binding-protein-dependent transport system permease family.</text>
</comment>
<evidence type="ECO:0000256" key="7">
    <source>
        <dbReference type="ARBA" id="ARBA00022741"/>
    </source>
</evidence>
<dbReference type="Pfam" id="PF00497">
    <property type="entry name" value="SBP_bac_3"/>
    <property type="match status" value="2"/>
</dbReference>
<keyword evidence="6 11" id="KW-0812">Transmembrane</keyword>
<dbReference type="InterPro" id="IPR017871">
    <property type="entry name" value="ABC_transporter-like_CS"/>
</dbReference>
<dbReference type="SMART" id="SM00062">
    <property type="entry name" value="PBPb"/>
    <property type="match status" value="2"/>
</dbReference>
<feature type="transmembrane region" description="Helical" evidence="11">
    <location>
        <begin position="539"/>
        <end position="568"/>
    </location>
</feature>
<dbReference type="CDD" id="cd03262">
    <property type="entry name" value="ABC_HisP_GlnQ"/>
    <property type="match status" value="1"/>
</dbReference>
<keyword evidence="9 11" id="KW-1133">Transmembrane helix</keyword>
<reference evidence="15" key="2">
    <citation type="journal article" date="2021" name="PeerJ">
        <title>Extensive microbial diversity within the chicken gut microbiome revealed by metagenomics and culture.</title>
        <authorList>
            <person name="Gilroy R."/>
            <person name="Ravi A."/>
            <person name="Getino M."/>
            <person name="Pursley I."/>
            <person name="Horton D.L."/>
            <person name="Alikhan N.F."/>
            <person name="Baker D."/>
            <person name="Gharbi K."/>
            <person name="Hall N."/>
            <person name="Watson M."/>
            <person name="Adriaenssens E.M."/>
            <person name="Foster-Nyarko E."/>
            <person name="Jarju S."/>
            <person name="Secka A."/>
            <person name="Antonio M."/>
            <person name="Oren A."/>
            <person name="Chaudhuri R.R."/>
            <person name="La Ragione R."/>
            <person name="Hildebrand F."/>
            <person name="Pallen M.J."/>
        </authorList>
    </citation>
    <scope>NUCLEOTIDE SEQUENCE</scope>
    <source>
        <strain evidence="15">ChiSjej1B19-3389</strain>
    </source>
</reference>
<dbReference type="GO" id="GO:0043190">
    <property type="term" value="C:ATP-binding cassette (ABC) transporter complex"/>
    <property type="evidence" value="ECO:0007669"/>
    <property type="project" value="InterPro"/>
</dbReference>
<feature type="transmembrane region" description="Helical" evidence="11">
    <location>
        <begin position="609"/>
        <end position="627"/>
    </location>
</feature>
<dbReference type="PROSITE" id="PS50928">
    <property type="entry name" value="ABC_TM1"/>
    <property type="match status" value="1"/>
</dbReference>
<evidence type="ECO:0000256" key="10">
    <source>
        <dbReference type="ARBA" id="ARBA00023136"/>
    </source>
</evidence>
<feature type="chain" id="PRO_5038690619" evidence="12">
    <location>
        <begin position="28"/>
        <end position="1134"/>
    </location>
</feature>